<keyword evidence="1" id="KW-1133">Transmembrane helix</keyword>
<accession>A0AAQ3UC70</accession>
<organism evidence="2 3">
    <name type="scientific">Paspalum notatum var. saurae</name>
    <dbReference type="NCBI Taxonomy" id="547442"/>
    <lineage>
        <taxon>Eukaryota</taxon>
        <taxon>Viridiplantae</taxon>
        <taxon>Streptophyta</taxon>
        <taxon>Embryophyta</taxon>
        <taxon>Tracheophyta</taxon>
        <taxon>Spermatophyta</taxon>
        <taxon>Magnoliopsida</taxon>
        <taxon>Liliopsida</taxon>
        <taxon>Poales</taxon>
        <taxon>Poaceae</taxon>
        <taxon>PACMAD clade</taxon>
        <taxon>Panicoideae</taxon>
        <taxon>Andropogonodae</taxon>
        <taxon>Paspaleae</taxon>
        <taxon>Paspalinae</taxon>
        <taxon>Paspalum</taxon>
    </lineage>
</organism>
<gene>
    <name evidence="2" type="ORF">U9M48_035475</name>
</gene>
<sequence length="254" mass="27434">MVDLALKWCLILLVGAPLLLLLWGVLSGLLLLLLPPLRAVVGEGVGSDSGNADPELSVAGTTAAVVADAAGTAAAGTAGGSAPTCHHLLQLLWKHIEHMVASESLTELSPGEALSVLLTVRLPPVQSCTSKLSCCIQDPLLIIALRNVKLSLHCTEPVICLERISRMGESRWMSLHKVSTSVPLLRLRIGLNILQSLYYIVESSHHLHLKLKRLICCQRRWVLWWVAISLIPSVYHLLAAVETISVNNCCTYPG</sequence>
<evidence type="ECO:0000313" key="3">
    <source>
        <dbReference type="Proteomes" id="UP001341281"/>
    </source>
</evidence>
<evidence type="ECO:0000313" key="2">
    <source>
        <dbReference type="EMBL" id="WVZ89011.1"/>
    </source>
</evidence>
<dbReference type="AlphaFoldDB" id="A0AAQ3UC70"/>
<evidence type="ECO:0000256" key="1">
    <source>
        <dbReference type="SAM" id="Phobius"/>
    </source>
</evidence>
<name>A0AAQ3UC70_PASNO</name>
<feature type="transmembrane region" description="Helical" evidence="1">
    <location>
        <begin position="221"/>
        <end position="241"/>
    </location>
</feature>
<keyword evidence="1" id="KW-0472">Membrane</keyword>
<dbReference type="Proteomes" id="UP001341281">
    <property type="component" value="Chromosome 08"/>
</dbReference>
<protein>
    <submittedName>
        <fullName evidence="2">Uncharacterized protein</fullName>
    </submittedName>
</protein>
<keyword evidence="3" id="KW-1185">Reference proteome</keyword>
<feature type="transmembrane region" description="Helical" evidence="1">
    <location>
        <begin position="12"/>
        <end position="34"/>
    </location>
</feature>
<dbReference type="EMBL" id="CP144752">
    <property type="protein sequence ID" value="WVZ89011.1"/>
    <property type="molecule type" value="Genomic_DNA"/>
</dbReference>
<proteinExistence type="predicted"/>
<keyword evidence="1" id="KW-0812">Transmembrane</keyword>
<reference evidence="2 3" key="1">
    <citation type="submission" date="2024-02" db="EMBL/GenBank/DDBJ databases">
        <title>High-quality chromosome-scale genome assembly of Pensacola bahiagrass (Paspalum notatum Flugge var. saurae).</title>
        <authorList>
            <person name="Vega J.M."/>
            <person name="Podio M."/>
            <person name="Orjuela J."/>
            <person name="Siena L.A."/>
            <person name="Pessino S.C."/>
            <person name="Combes M.C."/>
            <person name="Mariac C."/>
            <person name="Albertini E."/>
            <person name="Pupilli F."/>
            <person name="Ortiz J.P.A."/>
            <person name="Leblanc O."/>
        </authorList>
    </citation>
    <scope>NUCLEOTIDE SEQUENCE [LARGE SCALE GENOMIC DNA]</scope>
    <source>
        <strain evidence="2">R1</strain>
        <tissue evidence="2">Leaf</tissue>
    </source>
</reference>